<keyword evidence="3" id="KW-0547">Nucleotide-binding</keyword>
<dbReference type="Pfam" id="PF00664">
    <property type="entry name" value="ABC_membrane"/>
    <property type="match status" value="1"/>
</dbReference>
<dbReference type="Proteomes" id="UP001623290">
    <property type="component" value="Plasmid unnamed1"/>
</dbReference>
<evidence type="ECO:0000256" key="2">
    <source>
        <dbReference type="ARBA" id="ARBA00022692"/>
    </source>
</evidence>
<proteinExistence type="predicted"/>
<evidence type="ECO:0000256" key="7">
    <source>
        <dbReference type="SAM" id="Phobius"/>
    </source>
</evidence>
<dbReference type="PROSITE" id="PS00211">
    <property type="entry name" value="ABC_TRANSPORTER_1"/>
    <property type="match status" value="1"/>
</dbReference>
<dbReference type="InterPro" id="IPR039421">
    <property type="entry name" value="Type_1_exporter"/>
</dbReference>
<feature type="domain" description="ABC transmembrane type-1" evidence="9">
    <location>
        <begin position="37"/>
        <end position="318"/>
    </location>
</feature>
<dbReference type="SMART" id="SM00382">
    <property type="entry name" value="AAA"/>
    <property type="match status" value="1"/>
</dbReference>
<name>A0ABZ1E3H5_9RHOB</name>
<keyword evidence="5 7" id="KW-1133">Transmembrane helix</keyword>
<evidence type="ECO:0000256" key="5">
    <source>
        <dbReference type="ARBA" id="ARBA00022989"/>
    </source>
</evidence>
<feature type="transmembrane region" description="Helical" evidence="7">
    <location>
        <begin position="68"/>
        <end position="91"/>
    </location>
</feature>
<evidence type="ECO:0000256" key="3">
    <source>
        <dbReference type="ARBA" id="ARBA00022741"/>
    </source>
</evidence>
<feature type="transmembrane region" description="Helical" evidence="7">
    <location>
        <begin position="35"/>
        <end position="56"/>
    </location>
</feature>
<dbReference type="CDD" id="cd18584">
    <property type="entry name" value="ABC_6TM_AarD_CydD"/>
    <property type="match status" value="1"/>
</dbReference>
<reference evidence="10 11" key="1">
    <citation type="submission" date="2023-09" db="EMBL/GenBank/DDBJ databases">
        <title>Thioclava shenzhenensis sp. nov., a multidrug resistant bacteria-antagonizing species isolated from coastal seawater.</title>
        <authorList>
            <person name="Long M."/>
        </authorList>
    </citation>
    <scope>NUCLEOTIDE SEQUENCE [LARGE SCALE GENOMIC DNA]</scope>
    <source>
        <strain evidence="10 11">FTW29</strain>
        <plasmid evidence="10 11">unnamed1</plasmid>
    </source>
</reference>
<accession>A0ABZ1E3H5</accession>
<dbReference type="Gene3D" id="3.40.50.300">
    <property type="entry name" value="P-loop containing nucleotide triphosphate hydrolases"/>
    <property type="match status" value="1"/>
</dbReference>
<dbReference type="InterPro" id="IPR003439">
    <property type="entry name" value="ABC_transporter-like_ATP-bd"/>
</dbReference>
<dbReference type="PROSITE" id="PS50893">
    <property type="entry name" value="ABC_TRANSPORTER_2"/>
    <property type="match status" value="1"/>
</dbReference>
<dbReference type="NCBIfam" id="TIGR02857">
    <property type="entry name" value="CydD"/>
    <property type="match status" value="1"/>
</dbReference>
<evidence type="ECO:0000256" key="1">
    <source>
        <dbReference type="ARBA" id="ARBA00004651"/>
    </source>
</evidence>
<feature type="transmembrane region" description="Helical" evidence="7">
    <location>
        <begin position="177"/>
        <end position="197"/>
    </location>
</feature>
<feature type="transmembrane region" description="Helical" evidence="7">
    <location>
        <begin position="155"/>
        <end position="171"/>
    </location>
</feature>
<dbReference type="EMBL" id="CP135444">
    <property type="protein sequence ID" value="WRY35245.1"/>
    <property type="molecule type" value="Genomic_DNA"/>
</dbReference>
<dbReference type="Gene3D" id="1.20.1560.10">
    <property type="entry name" value="ABC transporter type 1, transmembrane domain"/>
    <property type="match status" value="1"/>
</dbReference>
<geneLocation type="plasmid" evidence="10 11">
    <name>unnamed1</name>
</geneLocation>
<dbReference type="SUPFAM" id="SSF52540">
    <property type="entry name" value="P-loop containing nucleoside triphosphate hydrolases"/>
    <property type="match status" value="1"/>
</dbReference>
<feature type="transmembrane region" description="Helical" evidence="7">
    <location>
        <begin position="255"/>
        <end position="277"/>
    </location>
</feature>
<gene>
    <name evidence="10" type="primary">cydD</name>
    <name evidence="10" type="ORF">RPE78_15515</name>
</gene>
<keyword evidence="4" id="KW-0067">ATP-binding</keyword>
<evidence type="ECO:0000259" key="9">
    <source>
        <dbReference type="PROSITE" id="PS50929"/>
    </source>
</evidence>
<dbReference type="PANTHER" id="PTHR24221:SF261">
    <property type="entry name" value="GLUTATHIONE_L-CYSTEINE TRANSPORT SYSTEM ATP-BINDING_PERMEASE PROTEIN CYDD"/>
    <property type="match status" value="1"/>
</dbReference>
<dbReference type="InterPro" id="IPR003593">
    <property type="entry name" value="AAA+_ATPase"/>
</dbReference>
<dbReference type="InterPro" id="IPR017871">
    <property type="entry name" value="ABC_transporter-like_CS"/>
</dbReference>
<keyword evidence="11" id="KW-1185">Reference proteome</keyword>
<sequence length="592" mass="62573">MSVPARPQAPRPLHGDAVRPIEGWLRRHGLAGRSVAALSVCAAVGSGAMVVLQAYATARMITAVVVDGVALSSLQGDISLFIISMMLRAILDVLREGLAFEAGGRIRAHLRRIILQRIGHARLQDLPPSGEVAGILSEGVEAVQDYFAAFLPQRLVAALIPVLVLVCVIPFDWVSALILAVTAPVIPVFMIVVGKGAEALNRRQWQRLMVMGAHLFDRIAGLVTLRQLGAARREAALVAAMSEGYRSVTMKVLRLAFLSSLVLEFFSTIAVAMVAVYVGFRLYYGDLTFLPGLFALLVAPEFFRPLREMGQHYHARMAAIGAGEAMMALIGPDQPAATGIAAAGIAPRDWRMLRVEALSFTHADRSASTDVDGDSVGPLSFTLERGRSLAVMGASGAGKTTLARLLLGQVSPSSGQILLDGQTIAAQDLRAGIGWLPQTPRLFAGTLAENIALGQPAATQARIEAAARAPQAHGFISALPEGYATRLGEGGAGLSGGQIRRVAMARALLVSPALLILDEPTAALDAQGAQALMRSVLAATPDAARLIITHDRACAQLADHLIMLQAGKVVFDGPPQDLPAAFFEAPKEVRDV</sequence>
<evidence type="ECO:0000256" key="4">
    <source>
        <dbReference type="ARBA" id="ARBA00022840"/>
    </source>
</evidence>
<dbReference type="PANTHER" id="PTHR24221">
    <property type="entry name" value="ATP-BINDING CASSETTE SUB-FAMILY B"/>
    <property type="match status" value="1"/>
</dbReference>
<feature type="domain" description="ABC transporter" evidence="8">
    <location>
        <begin position="353"/>
        <end position="591"/>
    </location>
</feature>
<evidence type="ECO:0000313" key="11">
    <source>
        <dbReference type="Proteomes" id="UP001623290"/>
    </source>
</evidence>
<keyword evidence="2 7" id="KW-0812">Transmembrane</keyword>
<keyword evidence="10" id="KW-0614">Plasmid</keyword>
<dbReference type="Pfam" id="PF00005">
    <property type="entry name" value="ABC_tran"/>
    <property type="match status" value="1"/>
</dbReference>
<dbReference type="InterPro" id="IPR014216">
    <property type="entry name" value="ABC_transptr_CydD"/>
</dbReference>
<organism evidence="10 11">
    <name type="scientific">Thioclava litoralis</name>
    <dbReference type="NCBI Taxonomy" id="3076557"/>
    <lineage>
        <taxon>Bacteria</taxon>
        <taxon>Pseudomonadati</taxon>
        <taxon>Pseudomonadota</taxon>
        <taxon>Alphaproteobacteria</taxon>
        <taxon>Rhodobacterales</taxon>
        <taxon>Paracoccaceae</taxon>
        <taxon>Thioclava</taxon>
    </lineage>
</organism>
<evidence type="ECO:0000256" key="6">
    <source>
        <dbReference type="ARBA" id="ARBA00023136"/>
    </source>
</evidence>
<comment type="subcellular location">
    <subcellularLocation>
        <location evidence="1">Cell membrane</location>
        <topology evidence="1">Multi-pass membrane protein</topology>
    </subcellularLocation>
</comment>
<keyword evidence="6 7" id="KW-0472">Membrane</keyword>
<evidence type="ECO:0000313" key="10">
    <source>
        <dbReference type="EMBL" id="WRY35245.1"/>
    </source>
</evidence>
<dbReference type="InterPro" id="IPR027417">
    <property type="entry name" value="P-loop_NTPase"/>
</dbReference>
<dbReference type="SUPFAM" id="SSF90123">
    <property type="entry name" value="ABC transporter transmembrane region"/>
    <property type="match status" value="1"/>
</dbReference>
<dbReference type="InterPro" id="IPR011527">
    <property type="entry name" value="ABC1_TM_dom"/>
</dbReference>
<dbReference type="InterPro" id="IPR036640">
    <property type="entry name" value="ABC1_TM_sf"/>
</dbReference>
<dbReference type="RefSeq" id="WP_330647001.1">
    <property type="nucleotide sequence ID" value="NZ_CP135444.1"/>
</dbReference>
<protein>
    <submittedName>
        <fullName evidence="10">Thiol reductant ABC exporter subunit CydD</fullName>
    </submittedName>
</protein>
<dbReference type="PROSITE" id="PS50929">
    <property type="entry name" value="ABC_TM1F"/>
    <property type="match status" value="1"/>
</dbReference>
<evidence type="ECO:0000259" key="8">
    <source>
        <dbReference type="PROSITE" id="PS50893"/>
    </source>
</evidence>